<dbReference type="Proteomes" id="UP000632766">
    <property type="component" value="Unassembled WGS sequence"/>
</dbReference>
<dbReference type="GO" id="GO:0004363">
    <property type="term" value="F:glutathione synthase activity"/>
    <property type="evidence" value="ECO:0007669"/>
    <property type="project" value="TreeGrafter"/>
</dbReference>
<feature type="domain" description="ATP-grasp fold RimK-type" evidence="1">
    <location>
        <begin position="192"/>
        <end position="281"/>
    </location>
</feature>
<dbReference type="AlphaFoldDB" id="A0A8J7HXM9"/>
<dbReference type="EMBL" id="JAECZC010000062">
    <property type="protein sequence ID" value="MBH8565533.1"/>
    <property type="molecule type" value="Genomic_DNA"/>
</dbReference>
<dbReference type="Gene3D" id="3.30.470.20">
    <property type="entry name" value="ATP-grasp fold, B domain"/>
    <property type="match status" value="1"/>
</dbReference>
<dbReference type="SUPFAM" id="SSF56059">
    <property type="entry name" value="Glutathione synthetase ATP-binding domain-like"/>
    <property type="match status" value="1"/>
</dbReference>
<gene>
    <name evidence="2" type="ORF">I8748_25720</name>
</gene>
<dbReference type="GO" id="GO:0005737">
    <property type="term" value="C:cytoplasm"/>
    <property type="evidence" value="ECO:0007669"/>
    <property type="project" value="TreeGrafter"/>
</dbReference>
<dbReference type="PANTHER" id="PTHR21621">
    <property type="entry name" value="RIBOSOMAL PROTEIN S6 MODIFICATION PROTEIN"/>
    <property type="match status" value="1"/>
</dbReference>
<sequence length="565" mass="64154">MIYAIGIDSDRTFRHFVRQTARRSVELQAINLREVIVSGDWRLALPDDGMSWLSVGDKKYPLDPHGAYYCRIIDLSSVQSDMVAAMRWRSLLAALCVWLEHIPGVVINRPGGRTDNSSKPLHEYSLQSWGFNVPPSITSSDPELLATFASVGQTIVKPASGIRADSRLVEAEEFLDFHPSQGPVHLQRYVAGADVRAHVVGDQVHAEIINCPQIDYRRSYQQAKYSPWQLPESLTTQIIQATAAFGLQFAGWDFKVTEDNQYWCLEANPMPGYDGYDIRAEGKITDSLLALLQAGKGQGTVHRSVTVMQIREENSQDDSTGLGKLPEIIQDEILTEQQCDKIYSTIQSLRENWIARGQEPVSFFTLGTASYLDFLNFPELSGDYYTRAKQFNSLLKSHFAWLYELVKNSLEKQLQAPVSYHSTFALPGFHIWETPAIFTKPTASVHFDLQYQNLHWQDQEQIDFQQTISFTLPIKLPHLGGGLNVWDLTYDEYTNSRDPNYLGDVEVMKRFRNKSFHAYTVGNIVVHYGHSLHQIAAIAQVHPGDERITLQGHGVYHNGQWLLYW</sequence>
<evidence type="ECO:0000313" key="2">
    <source>
        <dbReference type="EMBL" id="MBH8565533.1"/>
    </source>
</evidence>
<dbReference type="InterPro" id="IPR013651">
    <property type="entry name" value="ATP-grasp_RimK-type"/>
</dbReference>
<comment type="caution">
    <text evidence="2">The sequence shown here is derived from an EMBL/GenBank/DDBJ whole genome shotgun (WGS) entry which is preliminary data.</text>
</comment>
<organism evidence="2 3">
    <name type="scientific">Amazonocrinis nigriterrae CENA67</name>
    <dbReference type="NCBI Taxonomy" id="2794033"/>
    <lineage>
        <taxon>Bacteria</taxon>
        <taxon>Bacillati</taxon>
        <taxon>Cyanobacteriota</taxon>
        <taxon>Cyanophyceae</taxon>
        <taxon>Nostocales</taxon>
        <taxon>Nostocaceae</taxon>
        <taxon>Amazonocrinis</taxon>
        <taxon>Amazonocrinis nigriterrae</taxon>
    </lineage>
</organism>
<evidence type="ECO:0000313" key="3">
    <source>
        <dbReference type="Proteomes" id="UP000632766"/>
    </source>
</evidence>
<dbReference type="Pfam" id="PF08443">
    <property type="entry name" value="RimK"/>
    <property type="match status" value="1"/>
</dbReference>
<proteinExistence type="predicted"/>
<reference evidence="2 3" key="1">
    <citation type="journal article" date="2021" name="Int. J. Syst. Evol. Microbiol.">
        <title>Amazonocrinis nigriterrae gen. nov., sp. nov., Atlanticothrix silvestris gen. nov., sp. nov. and Dendronalium phyllosphericum gen. nov., sp. nov., nostocacean cyanobacteria from Brazilian environments.</title>
        <authorList>
            <person name="Alvarenga D.O."/>
            <person name="Andreote A.P.D."/>
            <person name="Branco L.H.Z."/>
            <person name="Delbaje E."/>
            <person name="Cruz R.B."/>
            <person name="Varani A.M."/>
            <person name="Fiore M.F."/>
        </authorList>
    </citation>
    <scope>NUCLEOTIDE SEQUENCE [LARGE SCALE GENOMIC DNA]</scope>
    <source>
        <strain evidence="2 3">CENA67</strain>
    </source>
</reference>
<dbReference type="RefSeq" id="WP_198127322.1">
    <property type="nucleotide sequence ID" value="NZ_JAECZC010000062.1"/>
</dbReference>
<name>A0A8J7HXM9_9NOST</name>
<keyword evidence="3" id="KW-1185">Reference proteome</keyword>
<evidence type="ECO:0000259" key="1">
    <source>
        <dbReference type="Pfam" id="PF08443"/>
    </source>
</evidence>
<dbReference type="PANTHER" id="PTHR21621:SF4">
    <property type="entry name" value="GLUTATHIONE SYNTHETASE"/>
    <property type="match status" value="1"/>
</dbReference>
<protein>
    <recommendedName>
        <fullName evidence="1">ATP-grasp fold RimK-type domain-containing protein</fullName>
    </recommendedName>
</protein>
<accession>A0A8J7HXM9</accession>